<evidence type="ECO:0000259" key="9">
    <source>
        <dbReference type="PROSITE" id="PS50110"/>
    </source>
</evidence>
<keyword evidence="12" id="KW-1185">Reference proteome</keyword>
<feature type="modified residue" description="4-aspartylphosphate" evidence="7">
    <location>
        <position position="752"/>
    </location>
</feature>
<dbReference type="CDD" id="cd00156">
    <property type="entry name" value="REC"/>
    <property type="match status" value="1"/>
</dbReference>
<gene>
    <name evidence="11" type="ORF">KB874_06015</name>
</gene>
<dbReference type="SMART" id="SM00387">
    <property type="entry name" value="HATPase_c"/>
    <property type="match status" value="1"/>
</dbReference>
<evidence type="ECO:0000259" key="10">
    <source>
        <dbReference type="PROSITE" id="PS50885"/>
    </source>
</evidence>
<keyword evidence="6" id="KW-0418">Kinase</keyword>
<feature type="domain" description="HAMP" evidence="10">
    <location>
        <begin position="304"/>
        <end position="358"/>
    </location>
</feature>
<comment type="caution">
    <text evidence="11">The sequence shown here is derived from an EMBL/GenBank/DDBJ whole genome shotgun (WGS) entry which is preliminary data.</text>
</comment>
<dbReference type="InterPro" id="IPR003661">
    <property type="entry name" value="HisK_dim/P_dom"/>
</dbReference>
<name>A0A8J7WE47_9RHOB</name>
<dbReference type="SMART" id="SM00388">
    <property type="entry name" value="HisKA"/>
    <property type="match status" value="1"/>
</dbReference>
<dbReference type="SUPFAM" id="SSF52172">
    <property type="entry name" value="CheY-like"/>
    <property type="match status" value="1"/>
</dbReference>
<feature type="domain" description="Histidine kinase" evidence="8">
    <location>
        <begin position="487"/>
        <end position="693"/>
    </location>
</feature>
<dbReference type="PROSITE" id="PS50885">
    <property type="entry name" value="HAMP"/>
    <property type="match status" value="1"/>
</dbReference>
<dbReference type="SMART" id="SM00448">
    <property type="entry name" value="REC"/>
    <property type="match status" value="1"/>
</dbReference>
<keyword evidence="4 7" id="KW-0597">Phosphoprotein</keyword>
<dbReference type="PANTHER" id="PTHR43065:SF42">
    <property type="entry name" value="TWO-COMPONENT SENSOR PPRA"/>
    <property type="match status" value="1"/>
</dbReference>
<dbReference type="GO" id="GO:0000155">
    <property type="term" value="F:phosphorelay sensor kinase activity"/>
    <property type="evidence" value="ECO:0007669"/>
    <property type="project" value="InterPro"/>
</dbReference>
<dbReference type="SUPFAM" id="SSF55874">
    <property type="entry name" value="ATPase domain of HSP90 chaperone/DNA topoisomerase II/histidine kinase"/>
    <property type="match status" value="1"/>
</dbReference>
<evidence type="ECO:0000256" key="2">
    <source>
        <dbReference type="ARBA" id="ARBA00004370"/>
    </source>
</evidence>
<dbReference type="Pfam" id="PF02518">
    <property type="entry name" value="HATPase_c"/>
    <property type="match status" value="1"/>
</dbReference>
<feature type="domain" description="Response regulatory" evidence="9">
    <location>
        <begin position="704"/>
        <end position="818"/>
    </location>
</feature>
<evidence type="ECO:0000256" key="1">
    <source>
        <dbReference type="ARBA" id="ARBA00000085"/>
    </source>
</evidence>
<evidence type="ECO:0000256" key="7">
    <source>
        <dbReference type="PROSITE-ProRule" id="PRU00169"/>
    </source>
</evidence>
<dbReference type="InterPro" id="IPR004358">
    <property type="entry name" value="Sig_transdc_His_kin-like_C"/>
</dbReference>
<dbReference type="InterPro" id="IPR001789">
    <property type="entry name" value="Sig_transdc_resp-reg_receiver"/>
</dbReference>
<dbReference type="PROSITE" id="PS50110">
    <property type="entry name" value="RESPONSE_REGULATORY"/>
    <property type="match status" value="1"/>
</dbReference>
<protein>
    <recommendedName>
        <fullName evidence="3">histidine kinase</fullName>
        <ecNumber evidence="3">2.7.13.3</ecNumber>
    </recommendedName>
</protein>
<keyword evidence="5" id="KW-0808">Transferase</keyword>
<dbReference type="CDD" id="cd06225">
    <property type="entry name" value="HAMP"/>
    <property type="match status" value="1"/>
</dbReference>
<dbReference type="PROSITE" id="PS50109">
    <property type="entry name" value="HIS_KIN"/>
    <property type="match status" value="1"/>
</dbReference>
<evidence type="ECO:0000313" key="11">
    <source>
        <dbReference type="EMBL" id="MBS0123686.1"/>
    </source>
</evidence>
<dbReference type="Gene3D" id="3.30.565.10">
    <property type="entry name" value="Histidine kinase-like ATPase, C-terminal domain"/>
    <property type="match status" value="1"/>
</dbReference>
<dbReference type="RefSeq" id="WP_212535652.1">
    <property type="nucleotide sequence ID" value="NZ_JAGTUU010000002.1"/>
</dbReference>
<evidence type="ECO:0000256" key="4">
    <source>
        <dbReference type="ARBA" id="ARBA00022553"/>
    </source>
</evidence>
<evidence type="ECO:0000256" key="3">
    <source>
        <dbReference type="ARBA" id="ARBA00012438"/>
    </source>
</evidence>
<comment type="catalytic activity">
    <reaction evidence="1">
        <text>ATP + protein L-histidine = ADP + protein N-phospho-L-histidine.</text>
        <dbReference type="EC" id="2.7.13.3"/>
    </reaction>
</comment>
<dbReference type="Gene3D" id="3.40.50.2300">
    <property type="match status" value="1"/>
</dbReference>
<sequence>MMRLTVRARLLLALALLAVAVLTVGAIAWGALTRGTDRLDRLHGETLGGVDQALTLSRQAADLATLAPYLLTLDSPFRIAQEGREATALVDAIAAGLPPDDALRGRVDDTRRAIADLVRETSLRAGLRDRTLRLNAELAAAERRFAAQSARPSAALMERQDWLALQRIAAALLGAGRAENLIGVGEFQREYTRLAAHLGDRRPVSAAGDLARMTAIAEGRDGLFELRRLELARQIGAEAALVRIRQGAAAVTGHSAAATVLARDAIAAERASTATAIALAKSTILAVGLASAALALMAALYVSGHVTANLRAISDAMVRLASGDRQSRLPRGEGGGDEIGKLFHAFRIFRANALRLDRSHRQMAQRTALFEKMMAGISDGVAILSDNGQIVASNQRLAQVLRVDPARLDGRPRLSEIVDAAGWQVVEGPGGFANLSLPGLAHAERRSSDLPGGGSVALFSDATERRQLDDRLRQIQRIEALGKVSGEVAHDFGNILSTISGSLHLMDSAPPERQGMLRQTVASAVDLGMSLTGRLLSFARRQQLEPELVDLPALVEGMADLVGFALRDEIELVIDIRSGPLQVRVDPGQLESAILNLCLNAGQAIPGEGRITLGVARDGDHARIEVTDTGAGMPPEVLVQAMEPFFTARADGAGTGLGLAMVYGFIRQSGGDITIDSTVGEGTRVCLTLPLAAVATSGLPGFGAVLVVEDESGDRALAERLLTGCAGRLEIAGSAGAALDRLERPFDLVVTDLALHGRVAGWRVASVALSRWPEALVIVVSGNLPEVNPLAARFPRRIATLAKPLTSAALGAALAELGATGQGDEPQSGIQR</sequence>
<comment type="subcellular location">
    <subcellularLocation>
        <location evidence="2">Membrane</location>
    </subcellularLocation>
</comment>
<evidence type="ECO:0000256" key="5">
    <source>
        <dbReference type="ARBA" id="ARBA00022679"/>
    </source>
</evidence>
<evidence type="ECO:0000256" key="6">
    <source>
        <dbReference type="ARBA" id="ARBA00022777"/>
    </source>
</evidence>
<dbReference type="InterPro" id="IPR011006">
    <property type="entry name" value="CheY-like_superfamily"/>
</dbReference>
<dbReference type="Proteomes" id="UP000681356">
    <property type="component" value="Unassembled WGS sequence"/>
</dbReference>
<dbReference type="InterPro" id="IPR003594">
    <property type="entry name" value="HATPase_dom"/>
</dbReference>
<reference evidence="11" key="1">
    <citation type="submission" date="2021-04" db="EMBL/GenBank/DDBJ databases">
        <authorList>
            <person name="Yoon J."/>
        </authorList>
    </citation>
    <scope>NUCLEOTIDE SEQUENCE</scope>
    <source>
        <strain evidence="11">KMU-90</strain>
    </source>
</reference>
<dbReference type="Gene3D" id="1.10.287.130">
    <property type="match status" value="1"/>
</dbReference>
<dbReference type="Gene3D" id="6.10.340.10">
    <property type="match status" value="1"/>
</dbReference>
<dbReference type="AlphaFoldDB" id="A0A8J7WE47"/>
<organism evidence="11 12">
    <name type="scientific">Thetidibacter halocola</name>
    <dbReference type="NCBI Taxonomy" id="2827239"/>
    <lineage>
        <taxon>Bacteria</taxon>
        <taxon>Pseudomonadati</taxon>
        <taxon>Pseudomonadota</taxon>
        <taxon>Alphaproteobacteria</taxon>
        <taxon>Rhodobacterales</taxon>
        <taxon>Roseobacteraceae</taxon>
        <taxon>Thetidibacter</taxon>
    </lineage>
</organism>
<dbReference type="PRINTS" id="PR00344">
    <property type="entry name" value="BCTRLSENSOR"/>
</dbReference>
<dbReference type="InterPro" id="IPR005467">
    <property type="entry name" value="His_kinase_dom"/>
</dbReference>
<dbReference type="InterPro" id="IPR036890">
    <property type="entry name" value="HATPase_C_sf"/>
</dbReference>
<accession>A0A8J7WE47</accession>
<dbReference type="Pfam" id="PF00672">
    <property type="entry name" value="HAMP"/>
    <property type="match status" value="1"/>
</dbReference>
<evidence type="ECO:0000313" key="12">
    <source>
        <dbReference type="Proteomes" id="UP000681356"/>
    </source>
</evidence>
<dbReference type="GO" id="GO:0016020">
    <property type="term" value="C:membrane"/>
    <property type="evidence" value="ECO:0007669"/>
    <property type="project" value="UniProtKB-SubCell"/>
</dbReference>
<dbReference type="InterPro" id="IPR003660">
    <property type="entry name" value="HAMP_dom"/>
</dbReference>
<dbReference type="EMBL" id="JAGTUU010000002">
    <property type="protein sequence ID" value="MBS0123686.1"/>
    <property type="molecule type" value="Genomic_DNA"/>
</dbReference>
<dbReference type="PANTHER" id="PTHR43065">
    <property type="entry name" value="SENSOR HISTIDINE KINASE"/>
    <property type="match status" value="1"/>
</dbReference>
<dbReference type="SMART" id="SM00304">
    <property type="entry name" value="HAMP"/>
    <property type="match status" value="1"/>
</dbReference>
<dbReference type="EC" id="2.7.13.3" evidence="3"/>
<proteinExistence type="predicted"/>
<evidence type="ECO:0000259" key="8">
    <source>
        <dbReference type="PROSITE" id="PS50109"/>
    </source>
</evidence>